<reference evidence="1 2" key="1">
    <citation type="submission" date="2023-11" db="EMBL/GenBank/DDBJ databases">
        <title>Dfirmibasis_genome.</title>
        <authorList>
            <person name="Edelbroek B."/>
            <person name="Kjellin J."/>
            <person name="Jerlstrom-Hultqvist J."/>
            <person name="Soderbom F."/>
        </authorList>
    </citation>
    <scope>NUCLEOTIDE SEQUENCE [LARGE SCALE GENOMIC DNA]</scope>
    <source>
        <strain evidence="1 2">TNS-C-14</strain>
    </source>
</reference>
<evidence type="ECO:0000313" key="2">
    <source>
        <dbReference type="Proteomes" id="UP001344447"/>
    </source>
</evidence>
<proteinExistence type="predicted"/>
<gene>
    <name evidence="1" type="ORF">RB653_000071</name>
</gene>
<dbReference type="EMBL" id="JAVFKY010000002">
    <property type="protein sequence ID" value="KAK5580058.1"/>
    <property type="molecule type" value="Genomic_DNA"/>
</dbReference>
<organism evidence="1 2">
    <name type="scientific">Dictyostelium firmibasis</name>
    <dbReference type="NCBI Taxonomy" id="79012"/>
    <lineage>
        <taxon>Eukaryota</taxon>
        <taxon>Amoebozoa</taxon>
        <taxon>Evosea</taxon>
        <taxon>Eumycetozoa</taxon>
        <taxon>Dictyostelia</taxon>
        <taxon>Dictyosteliales</taxon>
        <taxon>Dictyosteliaceae</taxon>
        <taxon>Dictyostelium</taxon>
    </lineage>
</organism>
<accession>A0AAN7U270</accession>
<name>A0AAN7U270_9MYCE</name>
<evidence type="ECO:0000313" key="1">
    <source>
        <dbReference type="EMBL" id="KAK5580058.1"/>
    </source>
</evidence>
<dbReference type="AlphaFoldDB" id="A0AAN7U270"/>
<keyword evidence="2" id="KW-1185">Reference proteome</keyword>
<dbReference type="Proteomes" id="UP001344447">
    <property type="component" value="Unassembled WGS sequence"/>
</dbReference>
<protein>
    <submittedName>
        <fullName evidence="1">Uncharacterized protein</fullName>
    </submittedName>
</protein>
<comment type="caution">
    <text evidence="1">The sequence shown here is derived from an EMBL/GenBank/DDBJ whole genome shotgun (WGS) entry which is preliminary data.</text>
</comment>
<sequence length="86" mass="9828">MNIGIRTITRNVNKLNFLNFNSKYTPIFKTTPINSFPTFTKPNDSDNLNKFNDNVNNNIISNIIIQTIGIDNFLNVLYINDDDDGT</sequence>